<evidence type="ECO:0000313" key="1">
    <source>
        <dbReference type="EMBL" id="CBK65450.1"/>
    </source>
</evidence>
<gene>
    <name evidence="1" type="ORF">BXY_01570</name>
</gene>
<proteinExistence type="predicted"/>
<dbReference type="AlphaFoldDB" id="D6D5F2"/>
<dbReference type="EMBL" id="FP929033">
    <property type="protein sequence ID" value="CBK65450.1"/>
    <property type="molecule type" value="Genomic_DNA"/>
</dbReference>
<accession>D6D5F2</accession>
<sequence length="65" mass="7275">MEESQVVVFGESVLKGTSSRSNSGNILITIHTRGGFAICKSNLDYWGLKELEEKLETYVDNFGFE</sequence>
<name>D6D5F2_9BACE</name>
<dbReference type="KEGG" id="bxy:BXY_01570"/>
<organism evidence="1 2">
    <name type="scientific">Bacteroides xylanisolvens XB1A</name>
    <dbReference type="NCBI Taxonomy" id="657309"/>
    <lineage>
        <taxon>Bacteria</taxon>
        <taxon>Pseudomonadati</taxon>
        <taxon>Bacteroidota</taxon>
        <taxon>Bacteroidia</taxon>
        <taxon>Bacteroidales</taxon>
        <taxon>Bacteroidaceae</taxon>
        <taxon>Bacteroides</taxon>
    </lineage>
</organism>
<reference evidence="1 2" key="2">
    <citation type="submission" date="2010-03" db="EMBL/GenBank/DDBJ databases">
        <authorList>
            <person name="Pajon A."/>
        </authorList>
    </citation>
    <scope>NUCLEOTIDE SEQUENCE [LARGE SCALE GENOMIC DNA]</scope>
    <source>
        <strain evidence="1 2">XB1A</strain>
    </source>
</reference>
<evidence type="ECO:0000313" key="2">
    <source>
        <dbReference type="Proteomes" id="UP000008795"/>
    </source>
</evidence>
<dbReference type="Proteomes" id="UP000008795">
    <property type="component" value="Chromosome"/>
</dbReference>
<dbReference type="HOGENOM" id="CLU_2840919_0_0_10"/>
<dbReference type="RefSeq" id="WP_015530979.1">
    <property type="nucleotide sequence ID" value="NC_021017.1"/>
</dbReference>
<protein>
    <submittedName>
        <fullName evidence="1">Uncharacterized protein</fullName>
    </submittedName>
</protein>
<reference evidence="1 2" key="1">
    <citation type="submission" date="2010-03" db="EMBL/GenBank/DDBJ databases">
        <title>The genome sequence of Bacteriodes xylanisolvens XB1A.</title>
        <authorList>
            <consortium name="metaHIT consortium -- http://www.metahit.eu/"/>
            <person name="Pajon A."/>
            <person name="Turner K."/>
            <person name="Parkhill J."/>
            <person name="Bernalier A."/>
        </authorList>
    </citation>
    <scope>NUCLEOTIDE SEQUENCE [LARGE SCALE GENOMIC DNA]</scope>
    <source>
        <strain evidence="1 2">XB1A</strain>
    </source>
</reference>
<dbReference type="PATRIC" id="fig|657309.4.peg.349"/>